<evidence type="ECO:0000256" key="1">
    <source>
        <dbReference type="SAM" id="Phobius"/>
    </source>
</evidence>
<name>A0A1G9ZRS8_9BACI</name>
<keyword evidence="1" id="KW-0472">Membrane</keyword>
<proteinExistence type="predicted"/>
<keyword evidence="1" id="KW-1133">Transmembrane helix</keyword>
<reference evidence="3" key="1">
    <citation type="submission" date="2016-10" db="EMBL/GenBank/DDBJ databases">
        <authorList>
            <person name="Varghese N."/>
            <person name="Submissions S."/>
        </authorList>
    </citation>
    <scope>NUCLEOTIDE SEQUENCE [LARGE SCALE GENOMIC DNA]</scope>
    <source>
        <strain evidence="3">CGMCC 1.10369</strain>
    </source>
</reference>
<protein>
    <submittedName>
        <fullName evidence="2">Uncharacterized protein</fullName>
    </submittedName>
</protein>
<keyword evidence="1" id="KW-0812">Transmembrane</keyword>
<sequence length="63" mass="6852">MKSFDIIFFMLAVLGTVGMMGLGVALAQLSLTILFVSLLLLGGSLFIGFRRKHKLYATSINES</sequence>
<dbReference type="Pfam" id="PF17259">
    <property type="entry name" value="DUF5325"/>
    <property type="match status" value="1"/>
</dbReference>
<dbReference type="RefSeq" id="WP_090839710.1">
    <property type="nucleotide sequence ID" value="NZ_FNIL01000001.1"/>
</dbReference>
<evidence type="ECO:0000313" key="2">
    <source>
        <dbReference type="EMBL" id="SDN23807.1"/>
    </source>
</evidence>
<gene>
    <name evidence="2" type="ORF">SAMN04488053_101210</name>
</gene>
<dbReference type="AlphaFoldDB" id="A0A1G9ZRS8"/>
<dbReference type="EMBL" id="FNIL01000001">
    <property type="protein sequence ID" value="SDN23807.1"/>
    <property type="molecule type" value="Genomic_DNA"/>
</dbReference>
<accession>A0A1G9ZRS8</accession>
<dbReference type="Proteomes" id="UP000198778">
    <property type="component" value="Unassembled WGS sequence"/>
</dbReference>
<feature type="transmembrane region" description="Helical" evidence="1">
    <location>
        <begin position="7"/>
        <end position="25"/>
    </location>
</feature>
<keyword evidence="3" id="KW-1185">Reference proteome</keyword>
<evidence type="ECO:0000313" key="3">
    <source>
        <dbReference type="Proteomes" id="UP000198778"/>
    </source>
</evidence>
<feature type="transmembrane region" description="Helical" evidence="1">
    <location>
        <begin position="31"/>
        <end position="49"/>
    </location>
</feature>
<dbReference type="InterPro" id="IPR035211">
    <property type="entry name" value="DUF5325"/>
</dbReference>
<organism evidence="2 3">
    <name type="scientific">Alkalicoccus daliensis</name>
    <dbReference type="NCBI Taxonomy" id="745820"/>
    <lineage>
        <taxon>Bacteria</taxon>
        <taxon>Bacillati</taxon>
        <taxon>Bacillota</taxon>
        <taxon>Bacilli</taxon>
        <taxon>Bacillales</taxon>
        <taxon>Bacillaceae</taxon>
        <taxon>Alkalicoccus</taxon>
    </lineage>
</organism>